<dbReference type="GO" id="GO:0016787">
    <property type="term" value="F:hydrolase activity"/>
    <property type="evidence" value="ECO:0007669"/>
    <property type="project" value="UniProtKB-ARBA"/>
</dbReference>
<dbReference type="AlphaFoldDB" id="A0A6H1P350"/>
<dbReference type="Gene3D" id="3.40.720.10">
    <property type="entry name" value="Alkaline Phosphatase, subunit A"/>
    <property type="match status" value="1"/>
</dbReference>
<name>A0A6H1P350_PRIMG</name>
<gene>
    <name evidence="1" type="ORF">HFZ78_15665</name>
</gene>
<evidence type="ECO:0000313" key="2">
    <source>
        <dbReference type="Proteomes" id="UP000501868"/>
    </source>
</evidence>
<dbReference type="SUPFAM" id="SSF53649">
    <property type="entry name" value="Alkaline phosphatase-like"/>
    <property type="match status" value="1"/>
</dbReference>
<accession>A0A6H1P350</accession>
<dbReference type="Proteomes" id="UP000501868">
    <property type="component" value="Chromosome"/>
</dbReference>
<dbReference type="Pfam" id="PF01663">
    <property type="entry name" value="Phosphodiest"/>
    <property type="match status" value="1"/>
</dbReference>
<dbReference type="CDD" id="cd16018">
    <property type="entry name" value="Enpp"/>
    <property type="match status" value="1"/>
</dbReference>
<sequence>MKRLTDHLIIISFDCLSALDFPKLKELPHFQTLLKNGTYVEKVESIYPSVTYPCHATIVTGNYPNRHGVINNTLLQPGMVSPDWNWFRDCIRGTTLYDEVRKANMTTAALLWPVTAKAKIDYNMPEIFANRPWHNQVLVSLMSGSPRFQWDLNKRYGHIRKGLSQPELDDFVLESTVDTIKTKKPNLLMVHFTDLDTQRHYHGFSSEEALAAIDRHNSRLGRIIDTLKESGIYENSTVVALGDHSALDENKAVNLNVLLHEQNMITSNGKGKIINWKAYCKSCDGSAYIYIKDKKDLDTHDKVRRLLDSLYEDSENGIENVITGEQAAEKGADGTCSFMVEAQRGYFFLEDFEGEFIKTITKEDVNANHKYTLACHGYSPEKENYGTIFMAAGKGIKSITLPSIRLIDEGPTFARLLGVNLGQTDGRAIEEILKNEKEENL</sequence>
<dbReference type="PANTHER" id="PTHR10151">
    <property type="entry name" value="ECTONUCLEOTIDE PYROPHOSPHATASE/PHOSPHODIESTERASE"/>
    <property type="match status" value="1"/>
</dbReference>
<evidence type="ECO:0000313" key="1">
    <source>
        <dbReference type="EMBL" id="QIZ07989.1"/>
    </source>
</evidence>
<dbReference type="EMBL" id="CP051128">
    <property type="protein sequence ID" value="QIZ07989.1"/>
    <property type="molecule type" value="Genomic_DNA"/>
</dbReference>
<reference evidence="1 2" key="2">
    <citation type="submission" date="2020-04" db="EMBL/GenBank/DDBJ databases">
        <authorList>
            <person name="Fomenkov A."/>
            <person name="Anton B.P."/>
            <person name="Roberts R.J."/>
        </authorList>
    </citation>
    <scope>NUCLEOTIDE SEQUENCE [LARGE SCALE GENOMIC DNA]</scope>
    <source>
        <strain evidence="1 2">S2</strain>
    </source>
</reference>
<dbReference type="InterPro" id="IPR017850">
    <property type="entry name" value="Alkaline_phosphatase_core_sf"/>
</dbReference>
<reference evidence="1 2" key="1">
    <citation type="submission" date="2020-04" db="EMBL/GenBank/DDBJ databases">
        <title>Genome-Wide Identification of 5-Methylcytosine Sites in Bacterial Genomes By High-Throughput Sequencing of MspJI Restriction Fragments.</title>
        <authorList>
            <person name="Wu V."/>
        </authorList>
    </citation>
    <scope>NUCLEOTIDE SEQUENCE [LARGE SCALE GENOMIC DNA]</scope>
    <source>
        <strain evidence="1 2">S2</strain>
    </source>
</reference>
<proteinExistence type="predicted"/>
<protein>
    <submittedName>
        <fullName evidence="1">Alkaline phosphatase family protein</fullName>
    </submittedName>
</protein>
<dbReference type="InterPro" id="IPR002591">
    <property type="entry name" value="Phosphodiest/P_Trfase"/>
</dbReference>
<dbReference type="PANTHER" id="PTHR10151:SF120">
    <property type="entry name" value="BIS(5'-ADENOSYL)-TRIPHOSPHATASE"/>
    <property type="match status" value="1"/>
</dbReference>
<organism evidence="1 2">
    <name type="scientific">Priestia megaterium</name>
    <name type="common">Bacillus megaterium</name>
    <dbReference type="NCBI Taxonomy" id="1404"/>
    <lineage>
        <taxon>Bacteria</taxon>
        <taxon>Bacillati</taxon>
        <taxon>Bacillota</taxon>
        <taxon>Bacilli</taxon>
        <taxon>Bacillales</taxon>
        <taxon>Bacillaceae</taxon>
        <taxon>Priestia</taxon>
    </lineage>
</organism>